<protein>
    <recommendedName>
        <fullName evidence="3">Lipoprotein</fullName>
    </recommendedName>
</protein>
<proteinExistence type="predicted"/>
<evidence type="ECO:0008006" key="3">
    <source>
        <dbReference type="Google" id="ProtNLM"/>
    </source>
</evidence>
<dbReference type="Proteomes" id="UP001431131">
    <property type="component" value="Unassembled WGS sequence"/>
</dbReference>
<evidence type="ECO:0000313" key="2">
    <source>
        <dbReference type="Proteomes" id="UP001431131"/>
    </source>
</evidence>
<gene>
    <name evidence="1" type="ORF">MJG50_01080</name>
</gene>
<dbReference type="PROSITE" id="PS51257">
    <property type="entry name" value="PROKAR_LIPOPROTEIN"/>
    <property type="match status" value="1"/>
</dbReference>
<accession>A0AAW5E545</accession>
<dbReference type="AlphaFoldDB" id="A0AAW5E545"/>
<sequence>MIKNFILYLLFISILAGCTNDKPVPKGFMGKSIETFGLSVTPNNNFRVFDVLHSVKGNNVYVECVIPNFTFKQSGGPKKDGEGHIAVYIDGKKVDKFSTAAFIIKGLSNGEHHLKIQIIHNDLTEYPLSKIIDIEIK</sequence>
<organism evidence="1 2">
    <name type="scientific">Fredinandcohnia quinoae</name>
    <dbReference type="NCBI Taxonomy" id="2918902"/>
    <lineage>
        <taxon>Bacteria</taxon>
        <taxon>Bacillati</taxon>
        <taxon>Bacillota</taxon>
        <taxon>Bacilli</taxon>
        <taxon>Bacillales</taxon>
        <taxon>Bacillaceae</taxon>
        <taxon>Fredinandcohnia</taxon>
    </lineage>
</organism>
<dbReference type="EMBL" id="JAKTTI010000001">
    <property type="protein sequence ID" value="MCH1623904.1"/>
    <property type="molecule type" value="Genomic_DNA"/>
</dbReference>
<keyword evidence="2" id="KW-1185">Reference proteome</keyword>
<reference evidence="1" key="1">
    <citation type="submission" date="2022-02" db="EMBL/GenBank/DDBJ databases">
        <title>Fredinandcohnia quinoae sp. nov. isolated from Chenopodium quinoa seeds.</title>
        <authorList>
            <person name="Saati-Santamaria Z."/>
            <person name="Flores-Felix J.D."/>
            <person name="Igual J.M."/>
            <person name="Velazquez E."/>
            <person name="Garcia-Fraile P."/>
            <person name="Martinez-Molina E."/>
        </authorList>
    </citation>
    <scope>NUCLEOTIDE SEQUENCE</scope>
    <source>
        <strain evidence="1">SECRCQ15</strain>
    </source>
</reference>
<name>A0AAW5E545_9BACI</name>
<dbReference type="RefSeq" id="WP_240252001.1">
    <property type="nucleotide sequence ID" value="NZ_JAKTTI010000001.1"/>
</dbReference>
<evidence type="ECO:0000313" key="1">
    <source>
        <dbReference type="EMBL" id="MCH1623904.1"/>
    </source>
</evidence>
<comment type="caution">
    <text evidence="1">The sequence shown here is derived from an EMBL/GenBank/DDBJ whole genome shotgun (WGS) entry which is preliminary data.</text>
</comment>